<feature type="transmembrane region" description="Helical" evidence="1">
    <location>
        <begin position="21"/>
        <end position="40"/>
    </location>
</feature>
<sequence>MMDLQSLKQDLALRNKNGLPFLLSGIVVWTLITAAFLLPIELRLQNIALLALTGLLFPVAIGLAGLLKADWKSEDNPLGSLGLVCNLAQFAYFPLVFWALGSRPEAMVFVFAVIAGAHFLPYGWLYDTKAYYIMAPVMAIVSTLVGWAAAPDSLWTVPLAFLILLAALNVWLLADYKKKSGIAGMEKRAA</sequence>
<reference evidence="3" key="1">
    <citation type="submission" date="2016-10" db="EMBL/GenBank/DDBJ databases">
        <authorList>
            <person name="Varghese N."/>
            <person name="Submissions S."/>
        </authorList>
    </citation>
    <scope>NUCLEOTIDE SEQUENCE [LARGE SCALE GENOMIC DNA]</scope>
    <source>
        <strain evidence="3">CGMCC 1.6763</strain>
    </source>
</reference>
<proteinExistence type="predicted"/>
<keyword evidence="1" id="KW-0472">Membrane</keyword>
<dbReference type="AlphaFoldDB" id="A0A1H7BE19"/>
<dbReference type="Pfam" id="PF22765">
    <property type="entry name" value="DUF7010"/>
    <property type="match status" value="1"/>
</dbReference>
<name>A0A1H7BE19_9BACL</name>
<feature type="transmembrane region" description="Helical" evidence="1">
    <location>
        <begin position="131"/>
        <end position="149"/>
    </location>
</feature>
<keyword evidence="1" id="KW-1133">Transmembrane helix</keyword>
<dbReference type="EMBL" id="FNZF01000006">
    <property type="protein sequence ID" value="SEJ75436.1"/>
    <property type="molecule type" value="Genomic_DNA"/>
</dbReference>
<organism evidence="2 3">
    <name type="scientific">Bhargavaea ginsengi</name>
    <dbReference type="NCBI Taxonomy" id="426757"/>
    <lineage>
        <taxon>Bacteria</taxon>
        <taxon>Bacillati</taxon>
        <taxon>Bacillota</taxon>
        <taxon>Bacilli</taxon>
        <taxon>Bacillales</taxon>
        <taxon>Caryophanaceae</taxon>
        <taxon>Bhargavaea</taxon>
    </lineage>
</organism>
<evidence type="ECO:0000313" key="2">
    <source>
        <dbReference type="EMBL" id="SEJ75436.1"/>
    </source>
</evidence>
<keyword evidence="3" id="KW-1185">Reference proteome</keyword>
<feature type="transmembrane region" description="Helical" evidence="1">
    <location>
        <begin position="155"/>
        <end position="174"/>
    </location>
</feature>
<feature type="transmembrane region" description="Helical" evidence="1">
    <location>
        <begin position="46"/>
        <end position="66"/>
    </location>
</feature>
<dbReference type="STRING" id="426757.SAMN04488127_2707"/>
<feature type="transmembrane region" description="Helical" evidence="1">
    <location>
        <begin position="106"/>
        <end position="124"/>
    </location>
</feature>
<keyword evidence="1" id="KW-0812">Transmembrane</keyword>
<gene>
    <name evidence="2" type="ORF">SAMN04488127_2707</name>
</gene>
<protein>
    <submittedName>
        <fullName evidence="2">Uncharacterized protein</fullName>
    </submittedName>
</protein>
<evidence type="ECO:0000313" key="3">
    <source>
        <dbReference type="Proteomes" id="UP000199200"/>
    </source>
</evidence>
<feature type="transmembrane region" description="Helical" evidence="1">
    <location>
        <begin position="78"/>
        <end position="100"/>
    </location>
</feature>
<dbReference type="InterPro" id="IPR053824">
    <property type="entry name" value="DUF7010"/>
</dbReference>
<accession>A0A1H7BE19</accession>
<dbReference type="Proteomes" id="UP000199200">
    <property type="component" value="Unassembled WGS sequence"/>
</dbReference>
<evidence type="ECO:0000256" key="1">
    <source>
        <dbReference type="SAM" id="Phobius"/>
    </source>
</evidence>